<protein>
    <submittedName>
        <fullName evidence="1 3">Uncharacterized protein</fullName>
    </submittedName>
</protein>
<dbReference type="EMBL" id="UZAM01007640">
    <property type="protein sequence ID" value="VDP00482.1"/>
    <property type="molecule type" value="Genomic_DNA"/>
</dbReference>
<sequence>MYLFLEDRVRDRSGKRRMGECCECKSDAAYCRSSRSMLNCGLGVVEHSADSFLIFVKRFILGQKKKR</sequence>
<name>A0A183IHZ4_9BILA</name>
<evidence type="ECO:0000313" key="2">
    <source>
        <dbReference type="Proteomes" id="UP000270296"/>
    </source>
</evidence>
<gene>
    <name evidence="1" type="ORF">SBAD_LOCUS3239</name>
</gene>
<reference evidence="1 2" key="2">
    <citation type="submission" date="2018-11" db="EMBL/GenBank/DDBJ databases">
        <authorList>
            <consortium name="Pathogen Informatics"/>
        </authorList>
    </citation>
    <scope>NUCLEOTIDE SEQUENCE [LARGE SCALE GENOMIC DNA]</scope>
</reference>
<dbReference type="Proteomes" id="UP000270296">
    <property type="component" value="Unassembled WGS sequence"/>
</dbReference>
<evidence type="ECO:0000313" key="3">
    <source>
        <dbReference type="WBParaSite" id="SBAD_0000339301-mRNA-1"/>
    </source>
</evidence>
<reference evidence="3" key="1">
    <citation type="submission" date="2016-06" db="UniProtKB">
        <authorList>
            <consortium name="WormBaseParasite"/>
        </authorList>
    </citation>
    <scope>IDENTIFICATION</scope>
</reference>
<dbReference type="WBParaSite" id="SBAD_0000339301-mRNA-1">
    <property type="protein sequence ID" value="SBAD_0000339301-mRNA-1"/>
    <property type="gene ID" value="SBAD_0000339301"/>
</dbReference>
<organism evidence="3">
    <name type="scientific">Soboliphyme baturini</name>
    <dbReference type="NCBI Taxonomy" id="241478"/>
    <lineage>
        <taxon>Eukaryota</taxon>
        <taxon>Metazoa</taxon>
        <taxon>Ecdysozoa</taxon>
        <taxon>Nematoda</taxon>
        <taxon>Enoplea</taxon>
        <taxon>Dorylaimia</taxon>
        <taxon>Dioctophymatida</taxon>
        <taxon>Dioctophymatoidea</taxon>
        <taxon>Soboliphymatidae</taxon>
        <taxon>Soboliphyme</taxon>
    </lineage>
</organism>
<proteinExistence type="predicted"/>
<keyword evidence="2" id="KW-1185">Reference proteome</keyword>
<evidence type="ECO:0000313" key="1">
    <source>
        <dbReference type="EMBL" id="VDP00482.1"/>
    </source>
</evidence>
<dbReference type="AlphaFoldDB" id="A0A183IHZ4"/>
<accession>A0A183IHZ4</accession>